<protein>
    <recommendedName>
        <fullName evidence="2">UTP--glucose-1-phosphate uridylyltransferase</fullName>
        <ecNumber evidence="2">2.7.7.9</ecNumber>
    </recommendedName>
</protein>
<evidence type="ECO:0000256" key="4">
    <source>
        <dbReference type="ARBA" id="ARBA00022695"/>
    </source>
</evidence>
<dbReference type="InterPro" id="IPR029044">
    <property type="entry name" value="Nucleotide-diphossugar_trans"/>
</dbReference>
<comment type="catalytic activity">
    <reaction evidence="5">
        <text>alpha-D-glucose 1-phosphate + UTP + H(+) = UDP-alpha-D-glucose + diphosphate</text>
        <dbReference type="Rhea" id="RHEA:19889"/>
        <dbReference type="ChEBI" id="CHEBI:15378"/>
        <dbReference type="ChEBI" id="CHEBI:33019"/>
        <dbReference type="ChEBI" id="CHEBI:46398"/>
        <dbReference type="ChEBI" id="CHEBI:58601"/>
        <dbReference type="ChEBI" id="CHEBI:58885"/>
        <dbReference type="EC" id="2.7.7.9"/>
    </reaction>
</comment>
<dbReference type="CDD" id="cd02541">
    <property type="entry name" value="UGPase_prokaryotic"/>
    <property type="match status" value="1"/>
</dbReference>
<keyword evidence="4 8" id="KW-0548">Nucleotidyltransferase</keyword>
<organism evidence="8 9">
    <name type="scientific">Plantactinospora soyae</name>
    <dbReference type="NCBI Taxonomy" id="1544732"/>
    <lineage>
        <taxon>Bacteria</taxon>
        <taxon>Bacillati</taxon>
        <taxon>Actinomycetota</taxon>
        <taxon>Actinomycetes</taxon>
        <taxon>Micromonosporales</taxon>
        <taxon>Micromonosporaceae</taxon>
        <taxon>Plantactinospora</taxon>
    </lineage>
</organism>
<dbReference type="EC" id="2.7.7.9" evidence="2"/>
<evidence type="ECO:0000256" key="5">
    <source>
        <dbReference type="ARBA" id="ARBA00048128"/>
    </source>
</evidence>
<dbReference type="SUPFAM" id="SSF53448">
    <property type="entry name" value="Nucleotide-diphospho-sugar transferases"/>
    <property type="match status" value="1"/>
</dbReference>
<dbReference type="EMBL" id="JADBEB010000001">
    <property type="protein sequence ID" value="MBE1486874.1"/>
    <property type="molecule type" value="Genomic_DNA"/>
</dbReference>
<dbReference type="AlphaFoldDB" id="A0A927M3A2"/>
<accession>A0A927M3A2</accession>
<evidence type="ECO:0000313" key="8">
    <source>
        <dbReference type="EMBL" id="MBE1486874.1"/>
    </source>
</evidence>
<comment type="caution">
    <text evidence="8">The sequence shown here is derived from an EMBL/GenBank/DDBJ whole genome shotgun (WGS) entry which is preliminary data.</text>
</comment>
<gene>
    <name evidence="8" type="ORF">H4W31_002512</name>
</gene>
<evidence type="ECO:0000256" key="6">
    <source>
        <dbReference type="SAM" id="MobiDB-lite"/>
    </source>
</evidence>
<evidence type="ECO:0000256" key="2">
    <source>
        <dbReference type="ARBA" id="ARBA00012415"/>
    </source>
</evidence>
<dbReference type="Pfam" id="PF00483">
    <property type="entry name" value="NTP_transferase"/>
    <property type="match status" value="1"/>
</dbReference>
<dbReference type="GO" id="GO:0006011">
    <property type="term" value="P:UDP-alpha-D-glucose metabolic process"/>
    <property type="evidence" value="ECO:0007669"/>
    <property type="project" value="InterPro"/>
</dbReference>
<evidence type="ECO:0000256" key="1">
    <source>
        <dbReference type="ARBA" id="ARBA00006890"/>
    </source>
</evidence>
<evidence type="ECO:0000256" key="3">
    <source>
        <dbReference type="ARBA" id="ARBA00022679"/>
    </source>
</evidence>
<keyword evidence="3 8" id="KW-0808">Transferase</keyword>
<dbReference type="Gene3D" id="3.90.550.10">
    <property type="entry name" value="Spore Coat Polysaccharide Biosynthesis Protein SpsA, Chain A"/>
    <property type="match status" value="1"/>
</dbReference>
<feature type="region of interest" description="Disordered" evidence="6">
    <location>
        <begin position="1"/>
        <end position="20"/>
    </location>
</feature>
<name>A0A927M3A2_9ACTN</name>
<proteinExistence type="inferred from homology"/>
<dbReference type="PANTHER" id="PTHR43197:SF1">
    <property type="entry name" value="UTP--GLUCOSE-1-PHOSPHATE URIDYLYLTRANSFERASE"/>
    <property type="match status" value="1"/>
</dbReference>
<dbReference type="GO" id="GO:0003983">
    <property type="term" value="F:UTP:glucose-1-phosphate uridylyltransferase activity"/>
    <property type="evidence" value="ECO:0007669"/>
    <property type="project" value="UniProtKB-EC"/>
</dbReference>
<dbReference type="InterPro" id="IPR005835">
    <property type="entry name" value="NTP_transferase_dom"/>
</dbReference>
<feature type="domain" description="Nucleotidyl transferase" evidence="7">
    <location>
        <begin position="22"/>
        <end position="287"/>
    </location>
</feature>
<dbReference type="InterPro" id="IPR005771">
    <property type="entry name" value="GalU_uridylyltTrfase_bac/arc"/>
</dbReference>
<feature type="compositionally biased region" description="Low complexity" evidence="6">
    <location>
        <begin position="1"/>
        <end position="16"/>
    </location>
</feature>
<dbReference type="Proteomes" id="UP000649753">
    <property type="component" value="Unassembled WGS sequence"/>
</dbReference>
<keyword evidence="9" id="KW-1185">Reference proteome</keyword>
<dbReference type="PANTHER" id="PTHR43197">
    <property type="entry name" value="UTP--GLUCOSE-1-PHOSPHATE URIDYLYLTRANSFERASE"/>
    <property type="match status" value="1"/>
</dbReference>
<comment type="similarity">
    <text evidence="1">Belongs to the UDPGP type 2 family.</text>
</comment>
<dbReference type="RefSeq" id="WP_192766819.1">
    <property type="nucleotide sequence ID" value="NZ_JADBEB010000001.1"/>
</dbReference>
<sequence>MPEHAATPANPSTSTTGRRAAKAVIPAAGLATRFLPATKVVPKELLPVVDRPVLQYIVEEAAQAGIGDVLLITGRGKTAMVDHFDRRPDLEARLEEKGDPELLAAVRRPGELAQIYTCRQPEQLGLGHAVGYAETHVGDQPFAVMLGDEFVNLSEPLLPAMLDLQARTGGIVLAFFEVPPEETKRYGIASVAPADPEFSDLGEVVEVTGLVEKPKPEDAPSNLAVLGRYVLPSGIFEAIGRTGRGSGGEIQLTDAMSLMLKEGTPVHAIVYRGTRYDTGMPLGYLQTVVQLACERDDLGVEFRQWLGEFVASDAGRRT</sequence>
<evidence type="ECO:0000313" key="9">
    <source>
        <dbReference type="Proteomes" id="UP000649753"/>
    </source>
</evidence>
<evidence type="ECO:0000259" key="7">
    <source>
        <dbReference type="Pfam" id="PF00483"/>
    </source>
</evidence>
<reference evidence="8" key="1">
    <citation type="submission" date="2020-10" db="EMBL/GenBank/DDBJ databases">
        <title>Sequencing the genomes of 1000 actinobacteria strains.</title>
        <authorList>
            <person name="Klenk H.-P."/>
        </authorList>
    </citation>
    <scope>NUCLEOTIDE SEQUENCE</scope>
    <source>
        <strain evidence="8">DSM 46832</strain>
    </source>
</reference>